<dbReference type="RefSeq" id="WP_154443053.1">
    <property type="nucleotide sequence ID" value="NZ_JAHLPJ010000001.1"/>
</dbReference>
<dbReference type="Gene3D" id="3.40.228.10">
    <property type="entry name" value="Dimethylsulfoxide Reductase, domain 2"/>
    <property type="match status" value="1"/>
</dbReference>
<dbReference type="SMART" id="SM00926">
    <property type="entry name" value="Molybdop_Fe4S4"/>
    <property type="match status" value="1"/>
</dbReference>
<evidence type="ECO:0000256" key="2">
    <source>
        <dbReference type="ARBA" id="ARBA00022723"/>
    </source>
</evidence>
<dbReference type="GO" id="GO:0016491">
    <property type="term" value="F:oxidoreductase activity"/>
    <property type="evidence" value="ECO:0007669"/>
    <property type="project" value="InterPro"/>
</dbReference>
<dbReference type="GO" id="GO:0043546">
    <property type="term" value="F:molybdopterin cofactor binding"/>
    <property type="evidence" value="ECO:0007669"/>
    <property type="project" value="InterPro"/>
</dbReference>
<dbReference type="PANTHER" id="PTHR43742:SF6">
    <property type="entry name" value="OXIDOREDUCTASE YYAE-RELATED"/>
    <property type="match status" value="1"/>
</dbReference>
<organism evidence="6 7">
    <name type="scientific">Tissierella pigra</name>
    <dbReference type="NCBI Taxonomy" id="2607614"/>
    <lineage>
        <taxon>Bacteria</taxon>
        <taxon>Bacillati</taxon>
        <taxon>Bacillota</taxon>
        <taxon>Tissierellia</taxon>
        <taxon>Tissierellales</taxon>
        <taxon>Tissierellaceae</taxon>
        <taxon>Tissierella</taxon>
    </lineage>
</organism>
<dbReference type="GO" id="GO:0051536">
    <property type="term" value="F:iron-sulfur cluster binding"/>
    <property type="evidence" value="ECO:0007669"/>
    <property type="project" value="UniProtKB-KW"/>
</dbReference>
<keyword evidence="2" id="KW-0479">Metal-binding</keyword>
<dbReference type="Gene3D" id="2.40.40.20">
    <property type="match status" value="1"/>
</dbReference>
<dbReference type="Proteomes" id="UP000469523">
    <property type="component" value="Unassembled WGS sequence"/>
</dbReference>
<evidence type="ECO:0000256" key="3">
    <source>
        <dbReference type="ARBA" id="ARBA00023004"/>
    </source>
</evidence>
<dbReference type="Gene3D" id="2.20.25.90">
    <property type="entry name" value="ADC-like domains"/>
    <property type="match status" value="1"/>
</dbReference>
<dbReference type="Pfam" id="PF00384">
    <property type="entry name" value="Molybdopterin"/>
    <property type="match status" value="1"/>
</dbReference>
<evidence type="ECO:0000256" key="4">
    <source>
        <dbReference type="ARBA" id="ARBA00023014"/>
    </source>
</evidence>
<keyword evidence="7" id="KW-1185">Reference proteome</keyword>
<keyword evidence="4" id="KW-0411">Iron-sulfur</keyword>
<proteinExistence type="inferred from homology"/>
<dbReference type="InterPro" id="IPR006657">
    <property type="entry name" value="MoPterin_dinucl-bd_dom"/>
</dbReference>
<name>A0A6N7Y077_9FIRM</name>
<evidence type="ECO:0000256" key="1">
    <source>
        <dbReference type="ARBA" id="ARBA00010312"/>
    </source>
</evidence>
<feature type="domain" description="4Fe-4S Mo/W bis-MGD-type" evidence="5">
    <location>
        <begin position="2"/>
        <end position="54"/>
    </location>
</feature>
<dbReference type="EMBL" id="VUNQ01000081">
    <property type="protein sequence ID" value="MSU03497.1"/>
    <property type="molecule type" value="Genomic_DNA"/>
</dbReference>
<protein>
    <submittedName>
        <fullName evidence="6">Molybdopterin-dependent oxidoreductase</fullName>
    </submittedName>
</protein>
<dbReference type="SUPFAM" id="SSF53706">
    <property type="entry name" value="Formate dehydrogenase/DMSO reductase, domains 1-3"/>
    <property type="match status" value="1"/>
</dbReference>
<accession>A0A6N7Y077</accession>
<evidence type="ECO:0000313" key="7">
    <source>
        <dbReference type="Proteomes" id="UP000469523"/>
    </source>
</evidence>
<dbReference type="InterPro" id="IPR009010">
    <property type="entry name" value="Asp_de-COase-like_dom_sf"/>
</dbReference>
<dbReference type="InterPro" id="IPR006963">
    <property type="entry name" value="Mopterin_OxRdtase_4Fe-4S_dom"/>
</dbReference>
<evidence type="ECO:0000313" key="6">
    <source>
        <dbReference type="EMBL" id="MSU03497.1"/>
    </source>
</evidence>
<dbReference type="GO" id="GO:0046872">
    <property type="term" value="F:metal ion binding"/>
    <property type="evidence" value="ECO:0007669"/>
    <property type="project" value="UniProtKB-KW"/>
</dbReference>
<dbReference type="AlphaFoldDB" id="A0A6N7Y077"/>
<reference evidence="6 7" key="1">
    <citation type="submission" date="2019-09" db="EMBL/GenBank/DDBJ databases">
        <title>In-depth cultivation of the pig gut microbiome towards novel bacterial diversity and tailored functional studies.</title>
        <authorList>
            <person name="Wylensek D."/>
            <person name="Hitch T.C.A."/>
            <person name="Clavel T."/>
        </authorList>
    </citation>
    <scope>NUCLEOTIDE SEQUENCE [LARGE SCALE GENOMIC DNA]</scope>
    <source>
        <strain evidence="6 7">WCA3-693-APC-4?</strain>
    </source>
</reference>
<dbReference type="PANTHER" id="PTHR43742">
    <property type="entry name" value="TRIMETHYLAMINE-N-OXIDE REDUCTASE"/>
    <property type="match status" value="1"/>
</dbReference>
<comment type="similarity">
    <text evidence="1">Belongs to the prokaryotic molybdopterin-containing oxidoreductase family.</text>
</comment>
<dbReference type="InterPro" id="IPR006656">
    <property type="entry name" value="Mopterin_OxRdtase"/>
</dbReference>
<comment type="caution">
    <text evidence="6">The sequence shown here is derived from an EMBL/GenBank/DDBJ whole genome shotgun (WGS) entry which is preliminary data.</text>
</comment>
<dbReference type="Gene3D" id="3.40.50.740">
    <property type="match status" value="1"/>
</dbReference>
<keyword evidence="3" id="KW-0408">Iron</keyword>
<dbReference type="SUPFAM" id="SSF50692">
    <property type="entry name" value="ADC-like"/>
    <property type="match status" value="1"/>
</dbReference>
<dbReference type="InterPro" id="IPR050612">
    <property type="entry name" value="Prok_Mopterin_Oxidored"/>
</dbReference>
<sequence>MEVKQSVICGVCPGSCVVDVNLEDGNLIDIFPAKDEPFGALCLRGKFAKEILYSPDRLKKPLIRVDEKGEGIFRETSWEEALDYVAHGFLKIKEKYGPEALINHSGRGGFEASTSDFLGIVNPENRAVPGFFLPLGSPNVSSVGSVCYNSFGAFAPITTFGAYGNSILPDIANANRIVVWGANPITKSPQFQFHAIQAAVSRGAKITAIDHFKTDICKRAEEYYLVRSGTDGALALAILKIIIEEDLYNKEFVEKWTEGFEELKSYVASKTLEEWADIPGLDPEAIRHLTYQIAEEEKTTLVMYTGLEYSNSGVQTIRAVYTIWALLGKIDIPGGILLNSPAKLNRVKEIYCEKPDKKPIGANEYPLFCELMQNAHFMKFPQAVLENNPYPVKGLLNLGSSILTSYPNPNKFAKALSKLEFFVVIDRYFTEDCKYADVVLPATTYFEDESYVVHGSTIRKRSRVVEPIGEARTDIFIIHDIAKRLGYGENYPKDEFELLERALGSKELAEQLNRDGFVKYPVPERTFKKYESGKFRKDGKLGFPTPSGKFEIKSSLLEEFGYPGLPEYMEPTESPVSQPELAKTYPLVLNTGARISTTFRSQFLNISGLLKIQPEPLVWINTADAENRNIADGDKVWVKTKRDQVEFMAKVTDEIPSGEIELNMGGGSDYQAEAWAKSNTNRLTDDENCDYISGFPIYKALLCDVEKLDSKKK</sequence>
<evidence type="ECO:0000259" key="5">
    <source>
        <dbReference type="SMART" id="SM00926"/>
    </source>
</evidence>
<dbReference type="Pfam" id="PF01568">
    <property type="entry name" value="Molydop_binding"/>
    <property type="match status" value="1"/>
</dbReference>
<gene>
    <name evidence="6" type="ORF">FYJ83_18735</name>
</gene>